<feature type="compositionally biased region" description="Basic and acidic residues" evidence="2">
    <location>
        <begin position="549"/>
        <end position="580"/>
    </location>
</feature>
<dbReference type="InterPro" id="IPR008936">
    <property type="entry name" value="Rho_GTPase_activation_prot"/>
</dbReference>
<dbReference type="PROSITE" id="PS50238">
    <property type="entry name" value="RHOGAP"/>
    <property type="match status" value="1"/>
</dbReference>
<dbReference type="AlphaFoldDB" id="A0A1B6E243"/>
<accession>A0A1B6E243</accession>
<dbReference type="SMART" id="SM00324">
    <property type="entry name" value="RhoGAP"/>
    <property type="match status" value="1"/>
</dbReference>
<feature type="compositionally biased region" description="Basic and acidic residues" evidence="2">
    <location>
        <begin position="522"/>
        <end position="542"/>
    </location>
</feature>
<dbReference type="GO" id="GO:0005096">
    <property type="term" value="F:GTPase activator activity"/>
    <property type="evidence" value="ECO:0007669"/>
    <property type="project" value="UniProtKB-KW"/>
</dbReference>
<keyword evidence="1" id="KW-0343">GTPase activation</keyword>
<evidence type="ECO:0000256" key="2">
    <source>
        <dbReference type="SAM" id="MobiDB-lite"/>
    </source>
</evidence>
<name>A0A1B6E243_9HEMI</name>
<feature type="compositionally biased region" description="Polar residues" evidence="2">
    <location>
        <begin position="605"/>
        <end position="615"/>
    </location>
</feature>
<dbReference type="InterPro" id="IPR037863">
    <property type="entry name" value="RHOGAP6/36"/>
</dbReference>
<feature type="region of interest" description="Disordered" evidence="2">
    <location>
        <begin position="179"/>
        <end position="212"/>
    </location>
</feature>
<evidence type="ECO:0000256" key="1">
    <source>
        <dbReference type="ARBA" id="ARBA00022468"/>
    </source>
</evidence>
<feature type="domain" description="Rho-GAP" evidence="3">
    <location>
        <begin position="248"/>
        <end position="452"/>
    </location>
</feature>
<dbReference type="Gene3D" id="1.10.555.10">
    <property type="entry name" value="Rho GTPase activation protein"/>
    <property type="match status" value="1"/>
</dbReference>
<proteinExistence type="predicted"/>
<evidence type="ECO:0000313" key="4">
    <source>
        <dbReference type="EMBL" id="JAS32002.1"/>
    </source>
</evidence>
<feature type="compositionally biased region" description="Low complexity" evidence="2">
    <location>
        <begin position="586"/>
        <end position="595"/>
    </location>
</feature>
<dbReference type="InterPro" id="IPR000198">
    <property type="entry name" value="RhoGAP_dom"/>
</dbReference>
<reference evidence="4" key="1">
    <citation type="submission" date="2015-12" db="EMBL/GenBank/DDBJ databases">
        <title>De novo transcriptome assembly of four potential Pierce s Disease insect vectors from Arizona vineyards.</title>
        <authorList>
            <person name="Tassone E.E."/>
        </authorList>
    </citation>
    <scope>NUCLEOTIDE SEQUENCE</scope>
</reference>
<sequence length="671" mass="74769">MGVFRDSESAAVVKDETKAAQAMQKSKSSSSVVHHGSRLVAKKIWKARSKSSSRATPSVTSVWTPQGNCMWTNVTGKSVTLSDTSLLNLTEIERKVLQKVALAKLQALNLGVNIRIPSDCVPATSVQKPKRRAYLIKRKALTTSIFDTKGKDDKDKGEGTNTGAVFGIPLGQCVENERTARMGSRNSDASGADEHSELRRKSHHGSRGSFSSLIDYANKQEERGSCESLSPTLSMPGMLDNLSCSSALDLTSEHSVVPYVVSSCLRYLETNGLHTLGIFRVSSSKKRVRQLREDFDSGKEMCLDDELCPHDVATLLKEYFRDLPDALLCKDLYQAFIQTQKIRNRRLQHEAIKHLLQLLPVANRDTLWALLCTLSTIALNSGDHKDLAGEWVSGNKMDSNNLATLFAPNILHSCPKASAVPSKDELSAERTEERSDAINVIRCLIDSYRSFFQVPAEILDEVYVHMMDSHPEVLDQLLLRRELANDDLQDDPENSVVSEDTAPTERLQLPIDSQESLLSTSSDDRGGERRVWSREAFTHEHAGMGGPDVEMKPRKERDRTRERITKKRWKDEPTGRRRLDSGGGSSTPSRRTSTTYQDDGRYYSSAETSGQQTPDDQMAFSDRSMDFGVVTGSLKIPVPASTSFTLNLDDADIPFIEDTERQQMTFDQERL</sequence>
<evidence type="ECO:0000259" key="3">
    <source>
        <dbReference type="PROSITE" id="PS50238"/>
    </source>
</evidence>
<gene>
    <name evidence="4" type="ORF">g.22703</name>
</gene>
<protein>
    <recommendedName>
        <fullName evidence="3">Rho-GAP domain-containing protein</fullName>
    </recommendedName>
</protein>
<dbReference type="EMBL" id="GEDC01005296">
    <property type="protein sequence ID" value="JAS32002.1"/>
    <property type="molecule type" value="Transcribed_RNA"/>
</dbReference>
<dbReference type="SUPFAM" id="SSF48350">
    <property type="entry name" value="GTPase activation domain, GAP"/>
    <property type="match status" value="1"/>
</dbReference>
<dbReference type="GO" id="GO:0007165">
    <property type="term" value="P:signal transduction"/>
    <property type="evidence" value="ECO:0007669"/>
    <property type="project" value="InterPro"/>
</dbReference>
<dbReference type="PANTHER" id="PTHR12635">
    <property type="entry name" value="RHO-GTPASE-ACTIVATING PROTEIN 6 FAMILY MEMBER"/>
    <property type="match status" value="1"/>
</dbReference>
<dbReference type="Pfam" id="PF00620">
    <property type="entry name" value="RhoGAP"/>
    <property type="match status" value="1"/>
</dbReference>
<feature type="region of interest" description="Disordered" evidence="2">
    <location>
        <begin position="486"/>
        <end position="619"/>
    </location>
</feature>
<dbReference type="PANTHER" id="PTHR12635:SF7">
    <property type="entry name" value="RHO GTPASE ACTIVATING PROTEIN 6-RELATED"/>
    <property type="match status" value="1"/>
</dbReference>
<feature type="compositionally biased region" description="Polar residues" evidence="2">
    <location>
        <begin position="511"/>
        <end position="521"/>
    </location>
</feature>
<organism evidence="4">
    <name type="scientific">Clastoptera arizonana</name>
    <name type="common">Arizona spittle bug</name>
    <dbReference type="NCBI Taxonomy" id="38151"/>
    <lineage>
        <taxon>Eukaryota</taxon>
        <taxon>Metazoa</taxon>
        <taxon>Ecdysozoa</taxon>
        <taxon>Arthropoda</taxon>
        <taxon>Hexapoda</taxon>
        <taxon>Insecta</taxon>
        <taxon>Pterygota</taxon>
        <taxon>Neoptera</taxon>
        <taxon>Paraneoptera</taxon>
        <taxon>Hemiptera</taxon>
        <taxon>Auchenorrhyncha</taxon>
        <taxon>Cercopoidea</taxon>
        <taxon>Clastopteridae</taxon>
        <taxon>Clastoptera</taxon>
    </lineage>
</organism>